<evidence type="ECO:0000313" key="1">
    <source>
        <dbReference type="EMBL" id="HJB75238.1"/>
    </source>
</evidence>
<dbReference type="EMBL" id="DWXN01000012">
    <property type="protein sequence ID" value="HJB75238.1"/>
    <property type="molecule type" value="Genomic_DNA"/>
</dbReference>
<gene>
    <name evidence="1" type="ORF">IAA37_06145</name>
</gene>
<proteinExistence type="predicted"/>
<evidence type="ECO:0000313" key="2">
    <source>
        <dbReference type="Proteomes" id="UP000823877"/>
    </source>
</evidence>
<sequence>MANNDLRIQYCELTGDYEIIYKGFSWVSDGRRPYIIIRKKAGNKYISTYRPLCSALKKQTEYKKNSIITHLSGFVAFGKKLDFELVLKAEITGGNTVMFSLKAENETGYDIQAVYFPAPFNSKKKGQKSYHIDSMRQGFLLPDGYQENFLSTFGFAHYLRKINTGDCYMPVWGRVCDRDSFTAIVETPYDACMFSSFGKHKAFVNSVHWMSSLGRLSYERKIRFIFHKNGDYNTTAKDYRKYLMETGQFVSIDDKISKNENIKKLIGCPVLHHKIYTKINEKSKFYDKNATNEFLYATFYERAEQLKKIKATGLDQLYIHTDGWGKNGYDNDHPYILPPCEAAGGWPGLKEFSKTARELGYVFALHDQYRDFYYSSPVFDMEKAVTKIDGSHPYCSVWDGGEHTFLCASQAPAFVQKTYDELEKHGVDVQGAYLDVFSVVNGDECFHPDHKITRKQSIEYRAKCFDLLNDRGMIMSSEEPAMQLLNHIALVHHGPFTLRPQENGKAVGIPVPLANLVYHDCVLIPWNWFNNWGIPKGDNGDLYCALNAGMPYINPFGTGIRKIGSDSRGAELELLDESKLKEEIARVKPLMQLQAKLYNKEMVKHEFFGSLRCQKTTYSDGTVIIVDLDKNTYEVKEGNHAQA</sequence>
<name>A0A9D2S8U8_9FIRM</name>
<comment type="caution">
    <text evidence="1">The sequence shown here is derived from an EMBL/GenBank/DDBJ whole genome shotgun (WGS) entry which is preliminary data.</text>
</comment>
<organism evidence="1 2">
    <name type="scientific">Candidatus Eubacterium faecale</name>
    <dbReference type="NCBI Taxonomy" id="2838568"/>
    <lineage>
        <taxon>Bacteria</taxon>
        <taxon>Bacillati</taxon>
        <taxon>Bacillota</taxon>
        <taxon>Clostridia</taxon>
        <taxon>Eubacteriales</taxon>
        <taxon>Eubacteriaceae</taxon>
        <taxon>Eubacterium</taxon>
    </lineage>
</organism>
<dbReference type="InterPro" id="IPR043751">
    <property type="entry name" value="DUF5696"/>
</dbReference>
<reference evidence="1" key="1">
    <citation type="journal article" date="2021" name="PeerJ">
        <title>Extensive microbial diversity within the chicken gut microbiome revealed by metagenomics and culture.</title>
        <authorList>
            <person name="Gilroy R."/>
            <person name="Ravi A."/>
            <person name="Getino M."/>
            <person name="Pursley I."/>
            <person name="Horton D.L."/>
            <person name="Alikhan N.F."/>
            <person name="Baker D."/>
            <person name="Gharbi K."/>
            <person name="Hall N."/>
            <person name="Watson M."/>
            <person name="Adriaenssens E.M."/>
            <person name="Foster-Nyarko E."/>
            <person name="Jarju S."/>
            <person name="Secka A."/>
            <person name="Antonio M."/>
            <person name="Oren A."/>
            <person name="Chaudhuri R.R."/>
            <person name="La Ragione R."/>
            <person name="Hildebrand F."/>
            <person name="Pallen M.J."/>
        </authorList>
    </citation>
    <scope>NUCLEOTIDE SEQUENCE</scope>
    <source>
        <strain evidence="1">CHK188-16595</strain>
    </source>
</reference>
<dbReference type="Gene3D" id="3.20.20.80">
    <property type="entry name" value="Glycosidases"/>
    <property type="match status" value="1"/>
</dbReference>
<dbReference type="Pfam" id="PF18952">
    <property type="entry name" value="DUF5696"/>
    <property type="match status" value="1"/>
</dbReference>
<accession>A0A9D2S8U8</accession>
<dbReference type="AlphaFoldDB" id="A0A9D2S8U8"/>
<protein>
    <submittedName>
        <fullName evidence="1">Uncharacterized protein</fullName>
    </submittedName>
</protein>
<reference evidence="1" key="2">
    <citation type="submission" date="2021-04" db="EMBL/GenBank/DDBJ databases">
        <authorList>
            <person name="Gilroy R."/>
        </authorList>
    </citation>
    <scope>NUCLEOTIDE SEQUENCE</scope>
    <source>
        <strain evidence="1">CHK188-16595</strain>
    </source>
</reference>
<dbReference type="Proteomes" id="UP000823877">
    <property type="component" value="Unassembled WGS sequence"/>
</dbReference>